<feature type="transmembrane region" description="Helical" evidence="1">
    <location>
        <begin position="114"/>
        <end position="133"/>
    </location>
</feature>
<feature type="transmembrane region" description="Helical" evidence="1">
    <location>
        <begin position="57"/>
        <end position="76"/>
    </location>
</feature>
<dbReference type="AlphaFoldDB" id="A0A927N540"/>
<feature type="transmembrane region" description="Helical" evidence="1">
    <location>
        <begin position="88"/>
        <end position="107"/>
    </location>
</feature>
<sequence length="356" mass="37869">MLSRWPAWVGYAASAWSLLYAALGLFWTFGGAGFPFGAGHDPEPLESILGGLPRTTAAPVIAGFGLIGTVVALASTRPGALRRPGRNAALRILVLGFAALSAVALLVVIPDRRLLMIVAYAPILAGMGLWVLLTGSDLPTIANLGLWTLTHQVGSVLGGLVWAGVAVSFARRKRAACVRCGRGDQTPAWTTSAAAARWGRWAVGVAVVVPLVYAATRWAWALGIRLGISEEFYQQGRANNIWWAGAALATLAIGGAVLTLGLAQRWGETYPRLVWFRAGRRVPPALAIVPASLVSIIVTSAGLEYLRLMFRPEFQENSWATMGPELLWPLWGVALAAATLAYHLRRRGACADCGRG</sequence>
<proteinExistence type="predicted"/>
<dbReference type="Proteomes" id="UP000638648">
    <property type="component" value="Unassembled WGS sequence"/>
</dbReference>
<accession>A0A927N540</accession>
<organism evidence="2 3">
    <name type="scientific">Actinopolymorpha pittospori</name>
    <dbReference type="NCBI Taxonomy" id="648752"/>
    <lineage>
        <taxon>Bacteria</taxon>
        <taxon>Bacillati</taxon>
        <taxon>Actinomycetota</taxon>
        <taxon>Actinomycetes</taxon>
        <taxon>Propionibacteriales</taxon>
        <taxon>Actinopolymorphaceae</taxon>
        <taxon>Actinopolymorpha</taxon>
    </lineage>
</organism>
<dbReference type="EMBL" id="JADBEM010000001">
    <property type="protein sequence ID" value="MBE1612264.1"/>
    <property type="molecule type" value="Genomic_DNA"/>
</dbReference>
<protein>
    <submittedName>
        <fullName evidence="2">Uncharacterized protein</fullName>
    </submittedName>
</protein>
<feature type="transmembrane region" description="Helical" evidence="1">
    <location>
        <begin position="284"/>
        <end position="306"/>
    </location>
</feature>
<evidence type="ECO:0000256" key="1">
    <source>
        <dbReference type="SAM" id="Phobius"/>
    </source>
</evidence>
<name>A0A927N540_9ACTN</name>
<feature type="transmembrane region" description="Helical" evidence="1">
    <location>
        <begin position="326"/>
        <end position="344"/>
    </location>
</feature>
<reference evidence="2" key="1">
    <citation type="submission" date="2020-10" db="EMBL/GenBank/DDBJ databases">
        <title>Sequencing the genomes of 1000 actinobacteria strains.</title>
        <authorList>
            <person name="Klenk H.-P."/>
        </authorList>
    </citation>
    <scope>NUCLEOTIDE SEQUENCE</scope>
    <source>
        <strain evidence="2">DSM 45354</strain>
    </source>
</reference>
<feature type="transmembrane region" description="Helical" evidence="1">
    <location>
        <begin position="15"/>
        <end position="36"/>
    </location>
</feature>
<evidence type="ECO:0000313" key="3">
    <source>
        <dbReference type="Proteomes" id="UP000638648"/>
    </source>
</evidence>
<feature type="transmembrane region" description="Helical" evidence="1">
    <location>
        <begin position="201"/>
        <end position="221"/>
    </location>
</feature>
<keyword evidence="1" id="KW-0812">Transmembrane</keyword>
<feature type="transmembrane region" description="Helical" evidence="1">
    <location>
        <begin position="241"/>
        <end position="263"/>
    </location>
</feature>
<keyword evidence="3" id="KW-1185">Reference proteome</keyword>
<keyword evidence="1" id="KW-0472">Membrane</keyword>
<gene>
    <name evidence="2" type="ORF">HEB94_009112</name>
</gene>
<keyword evidence="1" id="KW-1133">Transmembrane helix</keyword>
<evidence type="ECO:0000313" key="2">
    <source>
        <dbReference type="EMBL" id="MBE1612264.1"/>
    </source>
</evidence>
<dbReference type="RefSeq" id="WP_202896864.1">
    <property type="nucleotide sequence ID" value="NZ_BAABJL010000005.1"/>
</dbReference>
<comment type="caution">
    <text evidence="2">The sequence shown here is derived from an EMBL/GenBank/DDBJ whole genome shotgun (WGS) entry which is preliminary data.</text>
</comment>
<feature type="transmembrane region" description="Helical" evidence="1">
    <location>
        <begin position="153"/>
        <end position="170"/>
    </location>
</feature>